<accession>A0A2H9TIQ6</accession>
<dbReference type="EMBL" id="MTSL01000170">
    <property type="protein sequence ID" value="PJF17500.1"/>
    <property type="molecule type" value="Genomic_DNA"/>
</dbReference>
<keyword evidence="3" id="KW-1185">Reference proteome</keyword>
<dbReference type="Proteomes" id="UP000240830">
    <property type="component" value="Unassembled WGS sequence"/>
</dbReference>
<dbReference type="AlphaFoldDB" id="A0A2H9TIQ6"/>
<keyword evidence="1" id="KW-0732">Signal</keyword>
<evidence type="ECO:0000313" key="3">
    <source>
        <dbReference type="Proteomes" id="UP000240830"/>
    </source>
</evidence>
<sequence>MYLPALLSFAILAYASRFTPHASIVHPQTFAEATEYGYCTVVAAITIDITLSVPDSEDVRVESLVLGESLTVKEIVTSILGTFPEELVQEIGPISLVITRPVGKALKVEKDKINHYNYLSVFLKQKDMLDQPYNGEIFRGVGLPEYFSSTFTAKSEGLVWASRTATPSMMRADAATYAPGGSMDPLVIEQKLPLLKVVDSVLQCLPEKVQAAVFPLIVSIRDPAGEPLVTGKIDLGRFREVQTDQCMALSEGLGGSGTSYYASTFISKGGKAESHLIVTRQSATGIILSLIDIFGN</sequence>
<feature type="signal peptide" evidence="1">
    <location>
        <begin position="1"/>
        <end position="15"/>
    </location>
</feature>
<organism evidence="2 3">
    <name type="scientific">Paramicrosporidium saccamoebae</name>
    <dbReference type="NCBI Taxonomy" id="1246581"/>
    <lineage>
        <taxon>Eukaryota</taxon>
        <taxon>Fungi</taxon>
        <taxon>Fungi incertae sedis</taxon>
        <taxon>Cryptomycota</taxon>
        <taxon>Cryptomycota incertae sedis</taxon>
        <taxon>Paramicrosporidium</taxon>
    </lineage>
</organism>
<name>A0A2H9TIQ6_9FUNG</name>
<evidence type="ECO:0000313" key="2">
    <source>
        <dbReference type="EMBL" id="PJF17500.1"/>
    </source>
</evidence>
<comment type="caution">
    <text evidence="2">The sequence shown here is derived from an EMBL/GenBank/DDBJ whole genome shotgun (WGS) entry which is preliminary data.</text>
</comment>
<evidence type="ECO:0000256" key="1">
    <source>
        <dbReference type="SAM" id="SignalP"/>
    </source>
</evidence>
<protein>
    <submittedName>
        <fullName evidence="2">Uncharacterized protein</fullName>
    </submittedName>
</protein>
<gene>
    <name evidence="2" type="ORF">PSACC_02685</name>
</gene>
<reference evidence="2 3" key="1">
    <citation type="submission" date="2016-10" db="EMBL/GenBank/DDBJ databases">
        <title>The genome of Paramicrosporidium saccamoebae is the missing link in understanding Cryptomycota and Microsporidia evolution.</title>
        <authorList>
            <person name="Quandt C.A."/>
            <person name="Beaudet D."/>
            <person name="Corsaro D."/>
            <person name="Michel R."/>
            <person name="Corradi N."/>
            <person name="James T."/>
        </authorList>
    </citation>
    <scope>NUCLEOTIDE SEQUENCE [LARGE SCALE GENOMIC DNA]</scope>
    <source>
        <strain evidence="2 3">KSL3</strain>
    </source>
</reference>
<proteinExistence type="predicted"/>
<feature type="chain" id="PRO_5014119290" evidence="1">
    <location>
        <begin position="16"/>
        <end position="296"/>
    </location>
</feature>